<keyword evidence="5 13" id="KW-1003">Cell membrane</keyword>
<dbReference type="InterPro" id="IPR028053">
    <property type="entry name" value="Membr_insert_YidC_N"/>
</dbReference>
<feature type="domain" description="Membrane insertase YidC/Oxa/ALB C-terminal" evidence="14">
    <location>
        <begin position="359"/>
        <end position="535"/>
    </location>
</feature>
<dbReference type="InterPro" id="IPR028055">
    <property type="entry name" value="YidC/Oxa/ALB_C"/>
</dbReference>
<dbReference type="InterPro" id="IPR047196">
    <property type="entry name" value="YidC_ALB_C"/>
</dbReference>
<sequence>MQIRLVVFIVLSLFLITTYQYVFMPQQENIAKGKKISESAKSSVKDSLPQPETIPLSKENILKTINSTYPEQNRENIKDEFIQIDTELYSAKLSKRKAVLEELVLKKYKDANGKRVSLIGKEKMAENSRTLDFVLNQNSSSQSLVFDADRRLLSLNSSNPEGVINFISIPTSTGLKVIKSLRFNNSSYLINMRTEIENLNETPASFSSRIFIGPSFYLGADESNASGHFGPLIKNNGKVTRETTEKIKEPMIFSDGDVEWIGLESKYFLASLMPEQTKIAGFMLNDVNKKSLIGIQTNVLKINGKEKLFQNYNVYIGPKEFNSLKALKLENAIDFGWFGVVGIPLLKALNFFNLYLKNYGLSIILITLIIKVLFIPLTQKSFKSMQAMQKLQPQIKALRERYKKDTQKLNQETMALYKKHNANPLGGCFPMVLQIPVFIAFYNVLMNSIELRGAHFFLWITDLSAKDPYYITPIIMGITMFAQQKMSPTTADPKQAQIMLIMPVIFTFMFLSFPTGLVIYWTVNNILTIGQQYFVIGKIGAEETDDEKVKNRKKKNNDK</sequence>
<dbReference type="GO" id="GO:0032977">
    <property type="term" value="F:membrane insertase activity"/>
    <property type="evidence" value="ECO:0007669"/>
    <property type="project" value="InterPro"/>
</dbReference>
<gene>
    <name evidence="13" type="primary">yidC</name>
    <name evidence="16" type="ORF">A2W05_01220</name>
</gene>
<comment type="caution">
    <text evidence="16">The sequence shown here is derived from an EMBL/GenBank/DDBJ whole genome shotgun (WGS) entry which is preliminary data.</text>
</comment>
<keyword evidence="10 13" id="KW-0143">Chaperone</keyword>
<dbReference type="Pfam" id="PF14849">
    <property type="entry name" value="YidC_periplas"/>
    <property type="match status" value="1"/>
</dbReference>
<comment type="subunit">
    <text evidence="13">Interacts with the Sec translocase complex via SecD. Specifically interacts with transmembrane segments of nascent integral membrane proteins during membrane integration.</text>
</comment>
<comment type="similarity">
    <text evidence="2 13">Belongs to the OXA1/ALB3/YidC family. Type 1 subfamily.</text>
</comment>
<evidence type="ECO:0000256" key="9">
    <source>
        <dbReference type="ARBA" id="ARBA00023136"/>
    </source>
</evidence>
<name>A0A1F7RPM8_9BACT</name>
<feature type="transmembrane region" description="Helical" evidence="13">
    <location>
        <begin position="359"/>
        <end position="378"/>
    </location>
</feature>
<evidence type="ECO:0000256" key="12">
    <source>
        <dbReference type="ARBA" id="ARBA00033342"/>
    </source>
</evidence>
<evidence type="ECO:0000256" key="13">
    <source>
        <dbReference type="HAMAP-Rule" id="MF_01810"/>
    </source>
</evidence>
<dbReference type="HAMAP" id="MF_01810">
    <property type="entry name" value="YidC_type1"/>
    <property type="match status" value="1"/>
</dbReference>
<keyword evidence="7 13" id="KW-0653">Protein transport</keyword>
<feature type="transmembrane region" description="Helical" evidence="13">
    <location>
        <begin position="498"/>
        <end position="523"/>
    </location>
</feature>
<dbReference type="InterPro" id="IPR038221">
    <property type="entry name" value="YidC_periplasmic_sf"/>
</dbReference>
<evidence type="ECO:0000256" key="10">
    <source>
        <dbReference type="ARBA" id="ARBA00023186"/>
    </source>
</evidence>
<dbReference type="GO" id="GO:0051205">
    <property type="term" value="P:protein insertion into membrane"/>
    <property type="evidence" value="ECO:0007669"/>
    <property type="project" value="TreeGrafter"/>
</dbReference>
<comment type="caution">
    <text evidence="13">Lacks conserved residue(s) required for the propagation of feature annotation.</text>
</comment>
<feature type="domain" description="Membrane insertase YidC N-terminal" evidence="15">
    <location>
        <begin position="82"/>
        <end position="346"/>
    </location>
</feature>
<dbReference type="PRINTS" id="PR01900">
    <property type="entry name" value="YIDCPROTEIN"/>
</dbReference>
<evidence type="ECO:0000256" key="1">
    <source>
        <dbReference type="ARBA" id="ARBA00004429"/>
    </source>
</evidence>
<accession>A0A1F7RPM8</accession>
<evidence type="ECO:0000256" key="11">
    <source>
        <dbReference type="ARBA" id="ARBA00033245"/>
    </source>
</evidence>
<comment type="function">
    <text evidence="13">Required for the insertion and/or proper folding and/or complex formation of integral membrane proteins into the membrane. Involved in integration of membrane proteins that insert both dependently and independently of the Sec translocase complex, as well as at least some lipoproteins. Aids folding of multispanning membrane proteins.</text>
</comment>
<dbReference type="Gene3D" id="2.70.98.90">
    <property type="match status" value="1"/>
</dbReference>
<dbReference type="CDD" id="cd20070">
    <property type="entry name" value="5TM_YidC_Alb3"/>
    <property type="match status" value="1"/>
</dbReference>
<organism evidence="16 17">
    <name type="scientific">Candidatus Schekmanbacteria bacterium RBG_16_38_10</name>
    <dbReference type="NCBI Taxonomy" id="1817879"/>
    <lineage>
        <taxon>Bacteria</taxon>
        <taxon>Candidatus Schekmaniibacteriota</taxon>
    </lineage>
</organism>
<dbReference type="GO" id="GO:0005886">
    <property type="term" value="C:plasma membrane"/>
    <property type="evidence" value="ECO:0007669"/>
    <property type="project" value="UniProtKB-SubCell"/>
</dbReference>
<dbReference type="GO" id="GO:0015031">
    <property type="term" value="P:protein transport"/>
    <property type="evidence" value="ECO:0007669"/>
    <property type="project" value="UniProtKB-KW"/>
</dbReference>
<keyword evidence="6 13" id="KW-0812">Transmembrane</keyword>
<reference evidence="16 17" key="1">
    <citation type="journal article" date="2016" name="Nat. Commun.">
        <title>Thousands of microbial genomes shed light on interconnected biogeochemical processes in an aquifer system.</title>
        <authorList>
            <person name="Anantharaman K."/>
            <person name="Brown C.T."/>
            <person name="Hug L.A."/>
            <person name="Sharon I."/>
            <person name="Castelle C.J."/>
            <person name="Probst A.J."/>
            <person name="Thomas B.C."/>
            <person name="Singh A."/>
            <person name="Wilkins M.J."/>
            <person name="Karaoz U."/>
            <person name="Brodie E.L."/>
            <person name="Williams K.H."/>
            <person name="Hubbard S.S."/>
            <person name="Banfield J.F."/>
        </authorList>
    </citation>
    <scope>NUCLEOTIDE SEQUENCE [LARGE SCALE GENOMIC DNA]</scope>
</reference>
<evidence type="ECO:0000256" key="2">
    <source>
        <dbReference type="ARBA" id="ARBA00010527"/>
    </source>
</evidence>
<evidence type="ECO:0000256" key="8">
    <source>
        <dbReference type="ARBA" id="ARBA00022989"/>
    </source>
</evidence>
<dbReference type="PRINTS" id="PR00701">
    <property type="entry name" value="60KDINNERMP"/>
</dbReference>
<evidence type="ECO:0000256" key="4">
    <source>
        <dbReference type="ARBA" id="ARBA00022448"/>
    </source>
</evidence>
<dbReference type="EMBL" id="MGDE01000223">
    <property type="protein sequence ID" value="OGL43515.1"/>
    <property type="molecule type" value="Genomic_DNA"/>
</dbReference>
<keyword evidence="9 13" id="KW-0472">Membrane</keyword>
<evidence type="ECO:0000313" key="16">
    <source>
        <dbReference type="EMBL" id="OGL43515.1"/>
    </source>
</evidence>
<dbReference type="NCBIfam" id="TIGR03593">
    <property type="entry name" value="yidC_nterm"/>
    <property type="match status" value="1"/>
</dbReference>
<dbReference type="CDD" id="cd19961">
    <property type="entry name" value="EcYidC-like_peri"/>
    <property type="match status" value="1"/>
</dbReference>
<comment type="subcellular location">
    <subcellularLocation>
        <location evidence="1">Cell inner membrane</location>
        <topology evidence="1">Multi-pass membrane protein</topology>
    </subcellularLocation>
    <subcellularLocation>
        <location evidence="13">Cell membrane</location>
        <topology evidence="13">Multi-pass membrane protein</topology>
    </subcellularLocation>
</comment>
<dbReference type="Pfam" id="PF02096">
    <property type="entry name" value="60KD_IMP"/>
    <property type="match status" value="1"/>
</dbReference>
<dbReference type="AlphaFoldDB" id="A0A1F7RPM8"/>
<evidence type="ECO:0000259" key="15">
    <source>
        <dbReference type="Pfam" id="PF14849"/>
    </source>
</evidence>
<evidence type="ECO:0000256" key="7">
    <source>
        <dbReference type="ARBA" id="ARBA00022927"/>
    </source>
</evidence>
<evidence type="ECO:0000313" key="17">
    <source>
        <dbReference type="Proteomes" id="UP000178797"/>
    </source>
</evidence>
<dbReference type="InterPro" id="IPR019998">
    <property type="entry name" value="Membr_insert_YidC"/>
</dbReference>
<evidence type="ECO:0000256" key="6">
    <source>
        <dbReference type="ARBA" id="ARBA00022692"/>
    </source>
</evidence>
<dbReference type="PANTHER" id="PTHR12428:SF65">
    <property type="entry name" value="CYTOCHROME C OXIDASE ASSEMBLY PROTEIN COX18, MITOCHONDRIAL"/>
    <property type="match status" value="1"/>
</dbReference>
<dbReference type="NCBIfam" id="TIGR03592">
    <property type="entry name" value="yidC_oxa1_cterm"/>
    <property type="match status" value="1"/>
</dbReference>
<proteinExistence type="inferred from homology"/>
<protein>
    <recommendedName>
        <fullName evidence="3 13">Membrane protein insertase YidC</fullName>
    </recommendedName>
    <alternativeName>
        <fullName evidence="12 13">Foldase YidC</fullName>
    </alternativeName>
    <alternativeName>
        <fullName evidence="11 13">Membrane integrase YidC</fullName>
    </alternativeName>
    <alternativeName>
        <fullName evidence="13">Membrane protein YidC</fullName>
    </alternativeName>
</protein>
<keyword evidence="8 13" id="KW-1133">Transmembrane helix</keyword>
<keyword evidence="4 13" id="KW-0813">Transport</keyword>
<dbReference type="InterPro" id="IPR001708">
    <property type="entry name" value="YidC/ALB3/OXA1/COX18"/>
</dbReference>
<feature type="transmembrane region" description="Helical" evidence="13">
    <location>
        <begin position="428"/>
        <end position="449"/>
    </location>
</feature>
<dbReference type="Proteomes" id="UP000178797">
    <property type="component" value="Unassembled WGS sequence"/>
</dbReference>
<evidence type="ECO:0000256" key="5">
    <source>
        <dbReference type="ARBA" id="ARBA00022475"/>
    </source>
</evidence>
<evidence type="ECO:0000259" key="14">
    <source>
        <dbReference type="Pfam" id="PF02096"/>
    </source>
</evidence>
<dbReference type="PANTHER" id="PTHR12428">
    <property type="entry name" value="OXA1"/>
    <property type="match status" value="1"/>
</dbReference>
<evidence type="ECO:0000256" key="3">
    <source>
        <dbReference type="ARBA" id="ARBA00015325"/>
    </source>
</evidence>